<reference evidence="2" key="1">
    <citation type="journal article" date="2015" name="Nature">
        <title>Complex archaea that bridge the gap between prokaryotes and eukaryotes.</title>
        <authorList>
            <person name="Spang A."/>
            <person name="Saw J.H."/>
            <person name="Jorgensen S.L."/>
            <person name="Zaremba-Niedzwiedzka K."/>
            <person name="Martijn J."/>
            <person name="Lind A.E."/>
            <person name="van Eijk R."/>
            <person name="Schleper C."/>
            <person name="Guy L."/>
            <person name="Ettema T.J."/>
        </authorList>
    </citation>
    <scope>NUCLEOTIDE SEQUENCE</scope>
</reference>
<evidence type="ECO:0000313" key="2">
    <source>
        <dbReference type="EMBL" id="KKN83881.1"/>
    </source>
</evidence>
<gene>
    <name evidence="2" type="ORF">LCGC14_0295340</name>
</gene>
<sequence length="77" mass="8387">MPKIVPVVSSMVVALGWNPETLKLIAQFGDQFYEYDNVPADVAATVIFSESIGSTFNTLVKKGGFNYRRITADQASA</sequence>
<accession>A0A0F9WDG6</accession>
<evidence type="ECO:0000259" key="1">
    <source>
        <dbReference type="Pfam" id="PF13619"/>
    </source>
</evidence>
<feature type="domain" description="KTSC" evidence="1">
    <location>
        <begin position="9"/>
        <end position="62"/>
    </location>
</feature>
<dbReference type="EMBL" id="LAZR01000179">
    <property type="protein sequence ID" value="KKN83881.1"/>
    <property type="molecule type" value="Genomic_DNA"/>
</dbReference>
<organism evidence="2">
    <name type="scientific">marine sediment metagenome</name>
    <dbReference type="NCBI Taxonomy" id="412755"/>
    <lineage>
        <taxon>unclassified sequences</taxon>
        <taxon>metagenomes</taxon>
        <taxon>ecological metagenomes</taxon>
    </lineage>
</organism>
<dbReference type="AlphaFoldDB" id="A0A0F9WDG6"/>
<name>A0A0F9WDG6_9ZZZZ</name>
<protein>
    <recommendedName>
        <fullName evidence="1">KTSC domain-containing protein</fullName>
    </recommendedName>
</protein>
<dbReference type="InterPro" id="IPR025309">
    <property type="entry name" value="KTSC_dom"/>
</dbReference>
<dbReference type="Pfam" id="PF13619">
    <property type="entry name" value="KTSC"/>
    <property type="match status" value="1"/>
</dbReference>
<comment type="caution">
    <text evidence="2">The sequence shown here is derived from an EMBL/GenBank/DDBJ whole genome shotgun (WGS) entry which is preliminary data.</text>
</comment>
<proteinExistence type="predicted"/>